<dbReference type="RefSeq" id="WP_130485959.1">
    <property type="nucleotide sequence ID" value="NZ_SGWW01000004.1"/>
</dbReference>
<dbReference type="AlphaFoldDB" id="A0A4Q7LLZ0"/>
<evidence type="ECO:0000259" key="1">
    <source>
        <dbReference type="Pfam" id="PF14534"/>
    </source>
</evidence>
<dbReference type="InterPro" id="IPR027843">
    <property type="entry name" value="DUF4440"/>
</dbReference>
<keyword evidence="3" id="KW-1185">Reference proteome</keyword>
<reference evidence="2 3" key="1">
    <citation type="journal article" date="2015" name="Stand. Genomic Sci.">
        <title>Genomic Encyclopedia of Bacterial and Archaeal Type Strains, Phase III: the genomes of soil and plant-associated and newly described type strains.</title>
        <authorList>
            <person name="Whitman W.B."/>
            <person name="Woyke T."/>
            <person name="Klenk H.P."/>
            <person name="Zhou Y."/>
            <person name="Lilburn T.G."/>
            <person name="Beck B.J."/>
            <person name="De Vos P."/>
            <person name="Vandamme P."/>
            <person name="Eisen J.A."/>
            <person name="Garrity G."/>
            <person name="Hugenholtz P."/>
            <person name="Kyrpides N.C."/>
        </authorList>
    </citation>
    <scope>NUCLEOTIDE SEQUENCE [LARGE SCALE GENOMIC DNA]</scope>
    <source>
        <strain evidence="2 3">CV2</strain>
    </source>
</reference>
<feature type="domain" description="DUF4440" evidence="1">
    <location>
        <begin position="11"/>
        <end position="116"/>
    </location>
</feature>
<gene>
    <name evidence="2" type="ORF">EV141_2171</name>
</gene>
<dbReference type="Proteomes" id="UP000293519">
    <property type="component" value="Unassembled WGS sequence"/>
</dbReference>
<organism evidence="2 3">
    <name type="scientific">Microcella putealis</name>
    <dbReference type="NCBI Taxonomy" id="337005"/>
    <lineage>
        <taxon>Bacteria</taxon>
        <taxon>Bacillati</taxon>
        <taxon>Actinomycetota</taxon>
        <taxon>Actinomycetes</taxon>
        <taxon>Micrococcales</taxon>
        <taxon>Microbacteriaceae</taxon>
        <taxon>Microcella</taxon>
    </lineage>
</organism>
<comment type="caution">
    <text evidence="2">The sequence shown here is derived from an EMBL/GenBank/DDBJ whole genome shotgun (WGS) entry which is preliminary data.</text>
</comment>
<dbReference type="EMBL" id="SGWW01000004">
    <property type="protein sequence ID" value="RZS55182.1"/>
    <property type="molecule type" value="Genomic_DNA"/>
</dbReference>
<accession>A0A4Q7LLZ0</accession>
<name>A0A4Q7LLZ0_9MICO</name>
<proteinExistence type="predicted"/>
<dbReference type="SUPFAM" id="SSF54427">
    <property type="entry name" value="NTF2-like"/>
    <property type="match status" value="1"/>
</dbReference>
<evidence type="ECO:0000313" key="2">
    <source>
        <dbReference type="EMBL" id="RZS55182.1"/>
    </source>
</evidence>
<evidence type="ECO:0000313" key="3">
    <source>
        <dbReference type="Proteomes" id="UP000293519"/>
    </source>
</evidence>
<dbReference type="Pfam" id="PF14534">
    <property type="entry name" value="DUF4440"/>
    <property type="match status" value="1"/>
</dbReference>
<sequence length="125" mass="13720">MTTDSRGLSLDQAEDALLDAMRGSDVERLAELLFPELAFCLPDGAIISRDDDLEAHRTGTTRFTSITERSRSTIAHAGRGRTQSLVDVALIDHGTPIEATLRYERYWSVIDGRWQVIAGSASVAD</sequence>
<dbReference type="OrthoDB" id="5112473at2"/>
<protein>
    <submittedName>
        <fullName evidence="2">Uncharacterized protein DUF4440</fullName>
    </submittedName>
</protein>
<dbReference type="Gene3D" id="3.10.450.50">
    <property type="match status" value="1"/>
</dbReference>
<dbReference type="InterPro" id="IPR032710">
    <property type="entry name" value="NTF2-like_dom_sf"/>
</dbReference>